<dbReference type="AlphaFoldDB" id="A0A9P4JXB9"/>
<dbReference type="Proteomes" id="UP000799536">
    <property type="component" value="Unassembled WGS sequence"/>
</dbReference>
<dbReference type="EMBL" id="ML993866">
    <property type="protein sequence ID" value="KAF2204919.1"/>
    <property type="molecule type" value="Genomic_DNA"/>
</dbReference>
<sequence length="149" mass="16810">MSFDLTLPHLVFLFPKPTSKEVEQAKPHLCINSLSRFTLGLRFKHCTCRFTSVPLHKRVCGYCPSRSPCSRHSSLRILEQLKQALAISQPRLSNCIFNQVFGSHPMNQAGQSCLYHLVTSLGIQISIDHVTSRDRGRCLDIATRKTVAM</sequence>
<comment type="caution">
    <text evidence="1">The sequence shown here is derived from an EMBL/GenBank/DDBJ whole genome shotgun (WGS) entry which is preliminary data.</text>
</comment>
<name>A0A9P4JXB9_9PLEO</name>
<organism evidence="1 2">
    <name type="scientific">Delitschia confertaspora ATCC 74209</name>
    <dbReference type="NCBI Taxonomy" id="1513339"/>
    <lineage>
        <taxon>Eukaryota</taxon>
        <taxon>Fungi</taxon>
        <taxon>Dikarya</taxon>
        <taxon>Ascomycota</taxon>
        <taxon>Pezizomycotina</taxon>
        <taxon>Dothideomycetes</taxon>
        <taxon>Pleosporomycetidae</taxon>
        <taxon>Pleosporales</taxon>
        <taxon>Delitschiaceae</taxon>
        <taxon>Delitschia</taxon>
    </lineage>
</organism>
<proteinExistence type="predicted"/>
<evidence type="ECO:0000313" key="1">
    <source>
        <dbReference type="EMBL" id="KAF2204919.1"/>
    </source>
</evidence>
<gene>
    <name evidence="1" type="ORF">GQ43DRAFT_103083</name>
</gene>
<reference evidence="1" key="1">
    <citation type="journal article" date="2020" name="Stud. Mycol.">
        <title>101 Dothideomycetes genomes: a test case for predicting lifestyles and emergence of pathogens.</title>
        <authorList>
            <person name="Haridas S."/>
            <person name="Albert R."/>
            <person name="Binder M."/>
            <person name="Bloem J."/>
            <person name="Labutti K."/>
            <person name="Salamov A."/>
            <person name="Andreopoulos B."/>
            <person name="Baker S."/>
            <person name="Barry K."/>
            <person name="Bills G."/>
            <person name="Bluhm B."/>
            <person name="Cannon C."/>
            <person name="Castanera R."/>
            <person name="Culley D."/>
            <person name="Daum C."/>
            <person name="Ezra D."/>
            <person name="Gonzalez J."/>
            <person name="Henrissat B."/>
            <person name="Kuo A."/>
            <person name="Liang C."/>
            <person name="Lipzen A."/>
            <person name="Lutzoni F."/>
            <person name="Magnuson J."/>
            <person name="Mondo S."/>
            <person name="Nolan M."/>
            <person name="Ohm R."/>
            <person name="Pangilinan J."/>
            <person name="Park H.-J."/>
            <person name="Ramirez L."/>
            <person name="Alfaro M."/>
            <person name="Sun H."/>
            <person name="Tritt A."/>
            <person name="Yoshinaga Y."/>
            <person name="Zwiers L.-H."/>
            <person name="Turgeon B."/>
            <person name="Goodwin S."/>
            <person name="Spatafora J."/>
            <person name="Crous P."/>
            <person name="Grigoriev I."/>
        </authorList>
    </citation>
    <scope>NUCLEOTIDE SEQUENCE</scope>
    <source>
        <strain evidence="1">ATCC 74209</strain>
    </source>
</reference>
<keyword evidence="2" id="KW-1185">Reference proteome</keyword>
<protein>
    <submittedName>
        <fullName evidence="1">Uncharacterized protein</fullName>
    </submittedName>
</protein>
<evidence type="ECO:0000313" key="2">
    <source>
        <dbReference type="Proteomes" id="UP000799536"/>
    </source>
</evidence>
<accession>A0A9P4JXB9</accession>